<dbReference type="Gene3D" id="3.10.20.30">
    <property type="match status" value="1"/>
</dbReference>
<dbReference type="InterPro" id="IPR001041">
    <property type="entry name" value="2Fe-2S_ferredoxin-type"/>
</dbReference>
<dbReference type="Proteomes" id="UP000190037">
    <property type="component" value="Unassembled WGS sequence"/>
</dbReference>
<evidence type="ECO:0000259" key="6">
    <source>
        <dbReference type="PROSITE" id="PS51085"/>
    </source>
</evidence>
<evidence type="ECO:0000256" key="4">
    <source>
        <dbReference type="ARBA" id="ARBA00023004"/>
    </source>
</evidence>
<keyword evidence="5" id="KW-0411">Iron-sulfur</keyword>
<keyword evidence="4" id="KW-0408">Iron</keyword>
<dbReference type="InterPro" id="IPR036010">
    <property type="entry name" value="2Fe-2S_ferredoxin-like_sf"/>
</dbReference>
<reference evidence="7 8" key="1">
    <citation type="submission" date="2017-03" db="EMBL/GenBank/DDBJ databases">
        <title>Draft genome sequence of Streptomyces scabrisporus NF3, endophyte isolated from Amphipterygium adstringens.</title>
        <authorList>
            <person name="Vazquez M."/>
            <person name="Ceapa C.D."/>
            <person name="Rodriguez Luna D."/>
            <person name="Sanchez Esquivel S."/>
        </authorList>
    </citation>
    <scope>NUCLEOTIDE SEQUENCE [LARGE SCALE GENOMIC DNA]</scope>
    <source>
        <strain evidence="7 8">NF3</strain>
    </source>
</reference>
<dbReference type="GO" id="GO:0051537">
    <property type="term" value="F:2 iron, 2 sulfur cluster binding"/>
    <property type="evidence" value="ECO:0007669"/>
    <property type="project" value="UniProtKB-KW"/>
</dbReference>
<keyword evidence="2" id="KW-0479">Metal-binding</keyword>
<dbReference type="Pfam" id="PF00111">
    <property type="entry name" value="Fer2"/>
    <property type="match status" value="1"/>
</dbReference>
<dbReference type="Gene3D" id="1.10.150.120">
    <property type="entry name" value="[2Fe-2S]-binding domain"/>
    <property type="match status" value="1"/>
</dbReference>
<dbReference type="PROSITE" id="PS00197">
    <property type="entry name" value="2FE2S_FER_1"/>
    <property type="match status" value="1"/>
</dbReference>
<dbReference type="GO" id="GO:0046872">
    <property type="term" value="F:metal ion binding"/>
    <property type="evidence" value="ECO:0007669"/>
    <property type="project" value="UniProtKB-KW"/>
</dbReference>
<feature type="domain" description="2Fe-2S ferredoxin-type" evidence="6">
    <location>
        <begin position="18"/>
        <end position="95"/>
    </location>
</feature>
<dbReference type="PANTHER" id="PTHR44379">
    <property type="entry name" value="OXIDOREDUCTASE WITH IRON-SULFUR SUBUNIT"/>
    <property type="match status" value="1"/>
</dbReference>
<dbReference type="InterPro" id="IPR051452">
    <property type="entry name" value="Diverse_Oxidoreductases"/>
</dbReference>
<protein>
    <submittedName>
        <fullName evidence="7">(2Fe-2S)-binding protein</fullName>
    </submittedName>
</protein>
<dbReference type="EMBL" id="MWQN01000001">
    <property type="protein sequence ID" value="OPC82756.1"/>
    <property type="molecule type" value="Genomic_DNA"/>
</dbReference>
<evidence type="ECO:0000313" key="8">
    <source>
        <dbReference type="Proteomes" id="UP000190037"/>
    </source>
</evidence>
<gene>
    <name evidence="7" type="ORF">B4N89_19040</name>
</gene>
<keyword evidence="8" id="KW-1185">Reference proteome</keyword>
<dbReference type="SUPFAM" id="SSF54292">
    <property type="entry name" value="2Fe-2S ferredoxin-like"/>
    <property type="match status" value="1"/>
</dbReference>
<evidence type="ECO:0000256" key="3">
    <source>
        <dbReference type="ARBA" id="ARBA00023002"/>
    </source>
</evidence>
<proteinExistence type="predicted"/>
<dbReference type="Pfam" id="PF01799">
    <property type="entry name" value="Fer2_2"/>
    <property type="match status" value="1"/>
</dbReference>
<dbReference type="SUPFAM" id="SSF47741">
    <property type="entry name" value="CO dehydrogenase ISP C-domain like"/>
    <property type="match status" value="1"/>
</dbReference>
<accession>A0A1T3P0W1</accession>
<dbReference type="InterPro" id="IPR012675">
    <property type="entry name" value="Beta-grasp_dom_sf"/>
</dbReference>
<dbReference type="AlphaFoldDB" id="A0A1T3P0W1"/>
<dbReference type="RefSeq" id="WP_078977043.1">
    <property type="nucleotide sequence ID" value="NZ_MWQN01000001.1"/>
</dbReference>
<sequence>MSGPGFGDALGGDATPTTSYVLRVNGEARLIENAWIGENLLYVLRERLGLPGAKDGCGQGVCGTCTVQVDGVAVAACLIAAATLGDREVRTIEDLDNDPETAGVQRALIEAGAVQCGFCVPGVVASVCALLARVAEPSEVEIRRALDGHPCRCAGPHPMVDAVRIAARRRVPRETHSTMMFNVIAPPSGGAE</sequence>
<dbReference type="OrthoDB" id="159930at2"/>
<evidence type="ECO:0000256" key="5">
    <source>
        <dbReference type="ARBA" id="ARBA00023014"/>
    </source>
</evidence>
<comment type="caution">
    <text evidence="7">The sequence shown here is derived from an EMBL/GenBank/DDBJ whole genome shotgun (WGS) entry which is preliminary data.</text>
</comment>
<dbReference type="GO" id="GO:0016491">
    <property type="term" value="F:oxidoreductase activity"/>
    <property type="evidence" value="ECO:0007669"/>
    <property type="project" value="UniProtKB-KW"/>
</dbReference>
<dbReference type="PANTHER" id="PTHR44379:SF8">
    <property type="entry name" value="XANTHINE DEHYDROGENASE IRON-SULFUR-BINDING SUBUNIT XDHC-RELATED"/>
    <property type="match status" value="1"/>
</dbReference>
<dbReference type="InterPro" id="IPR002888">
    <property type="entry name" value="2Fe-2S-bd"/>
</dbReference>
<dbReference type="InterPro" id="IPR036884">
    <property type="entry name" value="2Fe-2S-bd_dom_sf"/>
</dbReference>
<evidence type="ECO:0000256" key="2">
    <source>
        <dbReference type="ARBA" id="ARBA00022723"/>
    </source>
</evidence>
<keyword evidence="3" id="KW-0560">Oxidoreductase</keyword>
<evidence type="ECO:0000256" key="1">
    <source>
        <dbReference type="ARBA" id="ARBA00022714"/>
    </source>
</evidence>
<dbReference type="CDD" id="cd00207">
    <property type="entry name" value="fer2"/>
    <property type="match status" value="1"/>
</dbReference>
<dbReference type="PROSITE" id="PS51085">
    <property type="entry name" value="2FE2S_FER_2"/>
    <property type="match status" value="1"/>
</dbReference>
<dbReference type="InterPro" id="IPR006058">
    <property type="entry name" value="2Fe2S_fd_BS"/>
</dbReference>
<organism evidence="7 8">
    <name type="scientific">Embleya scabrispora</name>
    <dbReference type="NCBI Taxonomy" id="159449"/>
    <lineage>
        <taxon>Bacteria</taxon>
        <taxon>Bacillati</taxon>
        <taxon>Actinomycetota</taxon>
        <taxon>Actinomycetes</taxon>
        <taxon>Kitasatosporales</taxon>
        <taxon>Streptomycetaceae</taxon>
        <taxon>Embleya</taxon>
    </lineage>
</organism>
<dbReference type="STRING" id="159449.B4N89_19040"/>
<keyword evidence="1" id="KW-0001">2Fe-2S</keyword>
<name>A0A1T3P0W1_9ACTN</name>
<evidence type="ECO:0000313" key="7">
    <source>
        <dbReference type="EMBL" id="OPC82756.1"/>
    </source>
</evidence>